<dbReference type="InterPro" id="IPR029058">
    <property type="entry name" value="AB_hydrolase_fold"/>
</dbReference>
<dbReference type="GO" id="GO:0008236">
    <property type="term" value="F:serine-type peptidase activity"/>
    <property type="evidence" value="ECO:0007669"/>
    <property type="project" value="InterPro"/>
</dbReference>
<dbReference type="GeneID" id="63784688"/>
<gene>
    <name evidence="2" type="ORF">BCR37DRAFT_351820</name>
</gene>
<evidence type="ECO:0000313" key="3">
    <source>
        <dbReference type="Proteomes" id="UP000193685"/>
    </source>
</evidence>
<dbReference type="GO" id="GO:0006508">
    <property type="term" value="P:proteolysis"/>
    <property type="evidence" value="ECO:0007669"/>
    <property type="project" value="InterPro"/>
</dbReference>
<protein>
    <submittedName>
        <fullName evidence="2">Alpha/Beta hydrolase protein</fullName>
    </submittedName>
</protein>
<reference evidence="2 3" key="1">
    <citation type="submission" date="2016-07" db="EMBL/GenBank/DDBJ databases">
        <title>Pervasive Adenine N6-methylation of Active Genes in Fungi.</title>
        <authorList>
            <consortium name="DOE Joint Genome Institute"/>
            <person name="Mondo S.J."/>
            <person name="Dannebaum R.O."/>
            <person name="Kuo R.C."/>
            <person name="Labutti K."/>
            <person name="Haridas S."/>
            <person name="Kuo A."/>
            <person name="Salamov A."/>
            <person name="Ahrendt S.R."/>
            <person name="Lipzen A."/>
            <person name="Sullivan W."/>
            <person name="Andreopoulos W.B."/>
            <person name="Clum A."/>
            <person name="Lindquist E."/>
            <person name="Daum C."/>
            <person name="Ramamoorthy G.K."/>
            <person name="Gryganskyi A."/>
            <person name="Culley D."/>
            <person name="Magnuson J.K."/>
            <person name="James T.Y."/>
            <person name="O'Malley M.A."/>
            <person name="Stajich J.E."/>
            <person name="Spatafora J.W."/>
            <person name="Visel A."/>
            <person name="Grigoriev I.V."/>
        </authorList>
    </citation>
    <scope>NUCLEOTIDE SEQUENCE [LARGE SCALE GENOMIC DNA]</scope>
    <source>
        <strain evidence="2 3">12-1054</strain>
    </source>
</reference>
<sequence length="281" mass="31368">MDTQTLHIAGLPVHLFTAADTPPDAPLTILFFLHGRLGQYQDNLRHFQSILTHHAHHKRQCDSSLMLCSFDQRNHGHRHVSERANTTWQDTPGNPLHAQDMHAIQVGTARDVVLLMDYLPAYLTTHTIKRYLCAGISLGGHATWLALQLDTRLIAGIPIIGCPDYLSLMTSRARTLKDGTGGLTEALFPRALREVVERLDPTIHGMREKRLLVLCGARDRLVPYEAGRRFIEALQVEQQHHGGSTEVVVEAGVGHRCSDAMIERLCAFVLAEMHVPQGVRL</sequence>
<dbReference type="AlphaFoldDB" id="A0A1Y2EW05"/>
<dbReference type="InterPro" id="IPR001375">
    <property type="entry name" value="Peptidase_S9_cat"/>
</dbReference>
<evidence type="ECO:0000313" key="2">
    <source>
        <dbReference type="EMBL" id="ORY75759.1"/>
    </source>
</evidence>
<feature type="domain" description="Peptidase S9 prolyl oligopeptidase catalytic" evidence="1">
    <location>
        <begin position="107"/>
        <end position="258"/>
    </location>
</feature>
<dbReference type="STRING" id="56484.A0A1Y2EW05"/>
<dbReference type="OMA" id="APVTCLW"/>
<accession>A0A1Y2EW05</accession>
<dbReference type="Proteomes" id="UP000193685">
    <property type="component" value="Unassembled WGS sequence"/>
</dbReference>
<dbReference type="EMBL" id="MCFI01000025">
    <property type="protein sequence ID" value="ORY75759.1"/>
    <property type="molecule type" value="Genomic_DNA"/>
</dbReference>
<evidence type="ECO:0000259" key="1">
    <source>
        <dbReference type="Pfam" id="PF00326"/>
    </source>
</evidence>
<dbReference type="PANTHER" id="PTHR47381:SF3">
    <property type="entry name" value="ALPHA_BETA-HYDROLASES SUPERFAMILY PROTEIN"/>
    <property type="match status" value="1"/>
</dbReference>
<dbReference type="RefSeq" id="XP_040722407.1">
    <property type="nucleotide sequence ID" value="XM_040868089.1"/>
</dbReference>
<proteinExistence type="predicted"/>
<dbReference type="OrthoDB" id="2152248at2759"/>
<comment type="caution">
    <text evidence="2">The sequence shown here is derived from an EMBL/GenBank/DDBJ whole genome shotgun (WGS) entry which is preliminary data.</text>
</comment>
<dbReference type="Gene3D" id="3.40.50.1820">
    <property type="entry name" value="alpha/beta hydrolase"/>
    <property type="match status" value="1"/>
</dbReference>
<keyword evidence="3" id="KW-1185">Reference proteome</keyword>
<organism evidence="2 3">
    <name type="scientific">Protomyces lactucae-debilis</name>
    <dbReference type="NCBI Taxonomy" id="2754530"/>
    <lineage>
        <taxon>Eukaryota</taxon>
        <taxon>Fungi</taxon>
        <taxon>Dikarya</taxon>
        <taxon>Ascomycota</taxon>
        <taxon>Taphrinomycotina</taxon>
        <taxon>Taphrinomycetes</taxon>
        <taxon>Taphrinales</taxon>
        <taxon>Protomycetaceae</taxon>
        <taxon>Protomyces</taxon>
    </lineage>
</organism>
<keyword evidence="2" id="KW-0378">Hydrolase</keyword>
<dbReference type="Pfam" id="PF00326">
    <property type="entry name" value="Peptidase_S9"/>
    <property type="match status" value="1"/>
</dbReference>
<name>A0A1Y2EW05_PROLT</name>
<dbReference type="PANTHER" id="PTHR47381">
    <property type="entry name" value="ALPHA/BETA-HYDROLASES SUPERFAMILY PROTEIN"/>
    <property type="match status" value="1"/>
</dbReference>
<dbReference type="SUPFAM" id="SSF53474">
    <property type="entry name" value="alpha/beta-Hydrolases"/>
    <property type="match status" value="1"/>
</dbReference>